<keyword evidence="4" id="KW-1185">Reference proteome</keyword>
<organism evidence="3 4">
    <name type="scientific">Lucilia cuprina</name>
    <name type="common">Green bottle fly</name>
    <name type="synonym">Australian sheep blowfly</name>
    <dbReference type="NCBI Taxonomy" id="7375"/>
    <lineage>
        <taxon>Eukaryota</taxon>
        <taxon>Metazoa</taxon>
        <taxon>Ecdysozoa</taxon>
        <taxon>Arthropoda</taxon>
        <taxon>Hexapoda</taxon>
        <taxon>Insecta</taxon>
        <taxon>Pterygota</taxon>
        <taxon>Neoptera</taxon>
        <taxon>Endopterygota</taxon>
        <taxon>Diptera</taxon>
        <taxon>Brachycera</taxon>
        <taxon>Muscomorpha</taxon>
        <taxon>Oestroidea</taxon>
        <taxon>Calliphoridae</taxon>
        <taxon>Luciliinae</taxon>
        <taxon>Lucilia</taxon>
    </lineage>
</organism>
<proteinExistence type="predicted"/>
<sequence length="69" mass="7179">MKFLIILCLICCSLVFSQPLLMKPASNSGFKEVDNAAYRGGGRRGGGCRHGSSTTAAPTTADATDATEI</sequence>
<keyword evidence="2" id="KW-0732">Signal</keyword>
<evidence type="ECO:0000256" key="1">
    <source>
        <dbReference type="SAM" id="MobiDB-lite"/>
    </source>
</evidence>
<comment type="caution">
    <text evidence="3">The sequence shown here is derived from an EMBL/GenBank/DDBJ whole genome shotgun (WGS) entry which is preliminary data.</text>
</comment>
<evidence type="ECO:0000313" key="4">
    <source>
        <dbReference type="Proteomes" id="UP000037069"/>
    </source>
</evidence>
<feature type="chain" id="PRO_5005536378" evidence="2">
    <location>
        <begin position="18"/>
        <end position="69"/>
    </location>
</feature>
<feature type="region of interest" description="Disordered" evidence="1">
    <location>
        <begin position="41"/>
        <end position="69"/>
    </location>
</feature>
<protein>
    <submittedName>
        <fullName evidence="3">Uncharacterized protein</fullName>
    </submittedName>
</protein>
<gene>
    <name evidence="3" type="ORF">FF38_06452</name>
</gene>
<dbReference type="AlphaFoldDB" id="A0A0L0CP08"/>
<name>A0A0L0CP08_LUCCU</name>
<reference evidence="3 4" key="1">
    <citation type="journal article" date="2015" name="Nat. Commun.">
        <title>Lucilia cuprina genome unlocks parasitic fly biology to underpin future interventions.</title>
        <authorList>
            <person name="Anstead C.A."/>
            <person name="Korhonen P.K."/>
            <person name="Young N.D."/>
            <person name="Hall R.S."/>
            <person name="Jex A.R."/>
            <person name="Murali S.C."/>
            <person name="Hughes D.S."/>
            <person name="Lee S.F."/>
            <person name="Perry T."/>
            <person name="Stroehlein A.J."/>
            <person name="Ansell B.R."/>
            <person name="Breugelmans B."/>
            <person name="Hofmann A."/>
            <person name="Qu J."/>
            <person name="Dugan S."/>
            <person name="Lee S.L."/>
            <person name="Chao H."/>
            <person name="Dinh H."/>
            <person name="Han Y."/>
            <person name="Doddapaneni H.V."/>
            <person name="Worley K.C."/>
            <person name="Muzny D.M."/>
            <person name="Ioannidis P."/>
            <person name="Waterhouse R.M."/>
            <person name="Zdobnov E.M."/>
            <person name="James P.J."/>
            <person name="Bagnall N.H."/>
            <person name="Kotze A.C."/>
            <person name="Gibbs R.A."/>
            <person name="Richards S."/>
            <person name="Batterham P."/>
            <person name="Gasser R.B."/>
        </authorList>
    </citation>
    <scope>NUCLEOTIDE SEQUENCE [LARGE SCALE GENOMIC DNA]</scope>
    <source>
        <strain evidence="3 4">LS</strain>
        <tissue evidence="3">Full body</tissue>
    </source>
</reference>
<evidence type="ECO:0000256" key="2">
    <source>
        <dbReference type="SAM" id="SignalP"/>
    </source>
</evidence>
<dbReference type="Proteomes" id="UP000037069">
    <property type="component" value="Unassembled WGS sequence"/>
</dbReference>
<feature type="signal peptide" evidence="2">
    <location>
        <begin position="1"/>
        <end position="17"/>
    </location>
</feature>
<evidence type="ECO:0000313" key="3">
    <source>
        <dbReference type="EMBL" id="KNC34088.1"/>
    </source>
</evidence>
<accession>A0A0L0CP08</accession>
<feature type="compositionally biased region" description="Low complexity" evidence="1">
    <location>
        <begin position="50"/>
        <end position="69"/>
    </location>
</feature>
<dbReference type="EMBL" id="JRES01000104">
    <property type="protein sequence ID" value="KNC34088.1"/>
    <property type="molecule type" value="Genomic_DNA"/>
</dbReference>